<evidence type="ECO:0000259" key="9">
    <source>
        <dbReference type="PROSITE" id="PS50042"/>
    </source>
</evidence>
<keyword evidence="6 8" id="KW-0472">Membrane</keyword>
<feature type="transmembrane region" description="Helical" evidence="8">
    <location>
        <begin position="252"/>
        <end position="272"/>
    </location>
</feature>
<evidence type="ECO:0000313" key="11">
    <source>
        <dbReference type="Proteomes" id="UP000187209"/>
    </source>
</evidence>
<accession>A0A1R2BD41</accession>
<feature type="domain" description="Cyclic nucleotide-binding" evidence="9">
    <location>
        <begin position="431"/>
        <end position="538"/>
    </location>
</feature>
<dbReference type="FunFam" id="1.10.287.70:FF:000123">
    <property type="entry name" value="Potassium channel KAT3"/>
    <property type="match status" value="1"/>
</dbReference>
<dbReference type="SUPFAM" id="SSF81324">
    <property type="entry name" value="Voltage-gated potassium channels"/>
    <property type="match status" value="1"/>
</dbReference>
<feature type="transmembrane region" description="Helical" evidence="8">
    <location>
        <begin position="100"/>
        <end position="119"/>
    </location>
</feature>
<evidence type="ECO:0000313" key="10">
    <source>
        <dbReference type="EMBL" id="OMJ74679.1"/>
    </source>
</evidence>
<dbReference type="PANTHER" id="PTHR47823">
    <property type="entry name" value="ION_TRANS DOMAIN-CONTAINING PROTEIN"/>
    <property type="match status" value="1"/>
</dbReference>
<keyword evidence="5" id="KW-0406">Ion transport</keyword>
<feature type="transmembrane region" description="Helical" evidence="8">
    <location>
        <begin position="131"/>
        <end position="154"/>
    </location>
</feature>
<comment type="subcellular location">
    <subcellularLocation>
        <location evidence="1">Membrane</location>
        <topology evidence="1">Multi-pass membrane protein</topology>
    </subcellularLocation>
</comment>
<dbReference type="GO" id="GO:0005249">
    <property type="term" value="F:voltage-gated potassium channel activity"/>
    <property type="evidence" value="ECO:0007669"/>
    <property type="project" value="InterPro"/>
</dbReference>
<dbReference type="Gene3D" id="2.60.120.10">
    <property type="entry name" value="Jelly Rolls"/>
    <property type="match status" value="1"/>
</dbReference>
<keyword evidence="11" id="KW-1185">Reference proteome</keyword>
<dbReference type="PROSITE" id="PS50042">
    <property type="entry name" value="CNMP_BINDING_3"/>
    <property type="match status" value="1"/>
</dbReference>
<dbReference type="Proteomes" id="UP000187209">
    <property type="component" value="Unassembled WGS sequence"/>
</dbReference>
<dbReference type="PANTHER" id="PTHR47823:SF9">
    <property type="entry name" value="CHROMOSOME UNDETERMINED SCAFFOLD_10, WHOLE GENOME SHOTGUN SEQUENCE"/>
    <property type="match status" value="1"/>
</dbReference>
<proteinExistence type="predicted"/>
<gene>
    <name evidence="10" type="ORF">SteCoe_26358</name>
</gene>
<dbReference type="InterPro" id="IPR018490">
    <property type="entry name" value="cNMP-bd_dom_sf"/>
</dbReference>
<comment type="caution">
    <text evidence="10">The sequence shown here is derived from an EMBL/GenBank/DDBJ whole genome shotgun (WGS) entry which is preliminary data.</text>
</comment>
<evidence type="ECO:0000256" key="2">
    <source>
        <dbReference type="ARBA" id="ARBA00022448"/>
    </source>
</evidence>
<dbReference type="Pfam" id="PF00520">
    <property type="entry name" value="Ion_trans"/>
    <property type="match status" value="1"/>
</dbReference>
<dbReference type="Pfam" id="PF00027">
    <property type="entry name" value="cNMP_binding"/>
    <property type="match status" value="1"/>
</dbReference>
<evidence type="ECO:0000256" key="8">
    <source>
        <dbReference type="SAM" id="Phobius"/>
    </source>
</evidence>
<evidence type="ECO:0000256" key="5">
    <source>
        <dbReference type="ARBA" id="ARBA00023065"/>
    </source>
</evidence>
<organism evidence="10 11">
    <name type="scientific">Stentor coeruleus</name>
    <dbReference type="NCBI Taxonomy" id="5963"/>
    <lineage>
        <taxon>Eukaryota</taxon>
        <taxon>Sar</taxon>
        <taxon>Alveolata</taxon>
        <taxon>Ciliophora</taxon>
        <taxon>Postciliodesmatophora</taxon>
        <taxon>Heterotrichea</taxon>
        <taxon>Heterotrichida</taxon>
        <taxon>Stentoridae</taxon>
        <taxon>Stentor</taxon>
    </lineage>
</organism>
<dbReference type="AlphaFoldDB" id="A0A1R2BD41"/>
<dbReference type="CDD" id="cd00038">
    <property type="entry name" value="CAP_ED"/>
    <property type="match status" value="1"/>
</dbReference>
<dbReference type="Gene3D" id="1.10.287.630">
    <property type="entry name" value="Helix hairpin bin"/>
    <property type="match status" value="1"/>
</dbReference>
<evidence type="ECO:0000256" key="3">
    <source>
        <dbReference type="ARBA" id="ARBA00022692"/>
    </source>
</evidence>
<dbReference type="OrthoDB" id="422349at2759"/>
<dbReference type="EMBL" id="MPUH01000736">
    <property type="protein sequence ID" value="OMJ74679.1"/>
    <property type="molecule type" value="Genomic_DNA"/>
</dbReference>
<dbReference type="InterPro" id="IPR005821">
    <property type="entry name" value="Ion_trans_dom"/>
</dbReference>
<evidence type="ECO:0000256" key="6">
    <source>
        <dbReference type="ARBA" id="ARBA00023136"/>
    </source>
</evidence>
<feature type="transmembrane region" description="Helical" evidence="8">
    <location>
        <begin position="326"/>
        <end position="351"/>
    </location>
</feature>
<reference evidence="10 11" key="1">
    <citation type="submission" date="2016-11" db="EMBL/GenBank/DDBJ databases">
        <title>The macronuclear genome of Stentor coeruleus: a giant cell with tiny introns.</title>
        <authorList>
            <person name="Slabodnick M."/>
            <person name="Ruby J.G."/>
            <person name="Reiff S.B."/>
            <person name="Swart E.C."/>
            <person name="Gosai S."/>
            <person name="Prabakaran S."/>
            <person name="Witkowska E."/>
            <person name="Larue G.E."/>
            <person name="Fisher S."/>
            <person name="Freeman R.M."/>
            <person name="Gunawardena J."/>
            <person name="Chu W."/>
            <person name="Stover N.A."/>
            <person name="Gregory B.D."/>
            <person name="Nowacki M."/>
            <person name="Derisi J."/>
            <person name="Roy S.W."/>
            <person name="Marshall W.F."/>
            <person name="Sood P."/>
        </authorList>
    </citation>
    <scope>NUCLEOTIDE SEQUENCE [LARGE SCALE GENOMIC DNA]</scope>
    <source>
        <strain evidence="10">WM001</strain>
    </source>
</reference>
<keyword evidence="4 8" id="KW-1133">Transmembrane helix</keyword>
<evidence type="ECO:0000256" key="1">
    <source>
        <dbReference type="ARBA" id="ARBA00004141"/>
    </source>
</evidence>
<keyword evidence="7" id="KW-0407">Ion channel</keyword>
<dbReference type="SUPFAM" id="SSF51206">
    <property type="entry name" value="cAMP-binding domain-like"/>
    <property type="match status" value="1"/>
</dbReference>
<dbReference type="SMART" id="SM00100">
    <property type="entry name" value="cNMP"/>
    <property type="match status" value="1"/>
</dbReference>
<sequence length="779" mass="91293">MINYKEDDQEFCLKDERLDTVKRISTREFSNIRINKERIKYLWSKVRRIARVIGKFNKLNKDIRVYGANQSTKEAIVITDSKIKTRSARLLFSPTSKFKVFWNTMIVIFTLYTATVLPYELSFIDYSDEWLYIDGFIDCLFILDILITFNSAYIDVTGKLIISRKAITKQYLKSWFFVDLISSIPLEFFHTSSLENSSKATYNRFIKIIRVSRIYKILRMVRILKTLRLFRTNYMEAFFHWAKVSTNYARMVIFMTASIISVHVSGCFWYYISNIDEGNPNTWILRFGINNLSNFDKYIASIYFVFTTLTKIGYGDIYPINNDEKIFAIILMGFGAGLYSYIISGLCSFVTSREQIKSDIKEKINGIAEFAKAIKLPAYLFDRIKRNIKVNLKRNLHVSLDQTQLLREIPSNLREEILEFFNQRTVETILFFKDKPSFFINQVVPLLKSSVFVFKDIVYEENEAAEEVYFINTGRVHLKALNKIVFRTYIQGSYFGEIEIIEGLPRDSTATIASMEAQLFLLRKVEFMQALEDFPEIKDETITISKVRKLKQNEGKAHVLDLCNQTSQVEDYSLKTESESSELSTDVARSGKIHRKDTGVIVSIQNESKRKKRNRRLWSTVLDKNPKESIFHRTKTMMKNERIIDRSSSCIMKQTKSMAKKNEMRARYSSYLENNPKLKNTRIHIEYAPEKEQVDICEKYKLDDIEFSSSFSISEEEESDFPGFVMAMDNVLHGFDLRKESLEEKITDSKFIINESLNTQRKLKELMWRLGNAIQFRNL</sequence>
<dbReference type="Gene3D" id="1.10.287.70">
    <property type="match status" value="1"/>
</dbReference>
<dbReference type="InterPro" id="IPR000595">
    <property type="entry name" value="cNMP-bd_dom"/>
</dbReference>
<dbReference type="InterPro" id="IPR014710">
    <property type="entry name" value="RmlC-like_jellyroll"/>
</dbReference>
<feature type="transmembrane region" description="Helical" evidence="8">
    <location>
        <begin position="298"/>
        <end position="314"/>
    </location>
</feature>
<evidence type="ECO:0000256" key="4">
    <source>
        <dbReference type="ARBA" id="ARBA00022989"/>
    </source>
</evidence>
<name>A0A1R2BD41_9CILI</name>
<dbReference type="InterPro" id="IPR003938">
    <property type="entry name" value="K_chnl_volt-dep_EAG/ELK/ERG"/>
</dbReference>
<dbReference type="PRINTS" id="PR01463">
    <property type="entry name" value="EAGCHANLFMLY"/>
</dbReference>
<keyword evidence="3 8" id="KW-0812">Transmembrane</keyword>
<evidence type="ECO:0000256" key="7">
    <source>
        <dbReference type="ARBA" id="ARBA00023303"/>
    </source>
</evidence>
<dbReference type="GO" id="GO:0016020">
    <property type="term" value="C:membrane"/>
    <property type="evidence" value="ECO:0007669"/>
    <property type="project" value="UniProtKB-SubCell"/>
</dbReference>
<keyword evidence="2" id="KW-0813">Transport</keyword>
<protein>
    <recommendedName>
        <fullName evidence="9">Cyclic nucleotide-binding domain-containing protein</fullName>
    </recommendedName>
</protein>